<protein>
    <submittedName>
        <fullName evidence="7">FAD/NAD(P)-binding domain-containing protein</fullName>
    </submittedName>
</protein>
<comment type="cofactor">
    <cofactor evidence="1">
        <name>FAD</name>
        <dbReference type="ChEBI" id="CHEBI:57692"/>
    </cofactor>
</comment>
<dbReference type="OrthoDB" id="16820at2759"/>
<keyword evidence="3" id="KW-0285">Flavoprotein</keyword>
<dbReference type="SUPFAM" id="SSF51905">
    <property type="entry name" value="FAD/NAD(P)-binding domain"/>
    <property type="match status" value="1"/>
</dbReference>
<evidence type="ECO:0000313" key="7">
    <source>
        <dbReference type="EMBL" id="KAF1960612.1"/>
    </source>
</evidence>
<dbReference type="GO" id="GO:0004497">
    <property type="term" value="F:monooxygenase activity"/>
    <property type="evidence" value="ECO:0007669"/>
    <property type="project" value="UniProtKB-KW"/>
</dbReference>
<dbReference type="FunFam" id="3.50.50.60:FF:000270">
    <property type="entry name" value="FAD/NAD(P)-binding domain-containing protein"/>
    <property type="match status" value="1"/>
</dbReference>
<organism evidence="7 8">
    <name type="scientific">Byssothecium circinans</name>
    <dbReference type="NCBI Taxonomy" id="147558"/>
    <lineage>
        <taxon>Eukaryota</taxon>
        <taxon>Fungi</taxon>
        <taxon>Dikarya</taxon>
        <taxon>Ascomycota</taxon>
        <taxon>Pezizomycotina</taxon>
        <taxon>Dothideomycetes</taxon>
        <taxon>Pleosporomycetidae</taxon>
        <taxon>Pleosporales</taxon>
        <taxon>Massarineae</taxon>
        <taxon>Massarinaceae</taxon>
        <taxon>Byssothecium</taxon>
    </lineage>
</organism>
<evidence type="ECO:0000256" key="2">
    <source>
        <dbReference type="ARBA" id="ARBA00007992"/>
    </source>
</evidence>
<dbReference type="PRINTS" id="PR00420">
    <property type="entry name" value="RNGMNOXGNASE"/>
</dbReference>
<dbReference type="InterPro" id="IPR003953">
    <property type="entry name" value="FAD-dep_OxRdtase_2_FAD-bd"/>
</dbReference>
<evidence type="ECO:0000313" key="8">
    <source>
        <dbReference type="Proteomes" id="UP000800035"/>
    </source>
</evidence>
<dbReference type="PANTHER" id="PTHR13789:SF315">
    <property type="entry name" value="FAD-DEPENDENT MONOOXYGENASE MDPD"/>
    <property type="match status" value="1"/>
</dbReference>
<reference evidence="7" key="1">
    <citation type="journal article" date="2020" name="Stud. Mycol.">
        <title>101 Dothideomycetes genomes: a test case for predicting lifestyles and emergence of pathogens.</title>
        <authorList>
            <person name="Haridas S."/>
            <person name="Albert R."/>
            <person name="Binder M."/>
            <person name="Bloem J."/>
            <person name="Labutti K."/>
            <person name="Salamov A."/>
            <person name="Andreopoulos B."/>
            <person name="Baker S."/>
            <person name="Barry K."/>
            <person name="Bills G."/>
            <person name="Bluhm B."/>
            <person name="Cannon C."/>
            <person name="Castanera R."/>
            <person name="Culley D."/>
            <person name="Daum C."/>
            <person name="Ezra D."/>
            <person name="Gonzalez J."/>
            <person name="Henrissat B."/>
            <person name="Kuo A."/>
            <person name="Liang C."/>
            <person name="Lipzen A."/>
            <person name="Lutzoni F."/>
            <person name="Magnuson J."/>
            <person name="Mondo S."/>
            <person name="Nolan M."/>
            <person name="Ohm R."/>
            <person name="Pangilinan J."/>
            <person name="Park H.-J."/>
            <person name="Ramirez L."/>
            <person name="Alfaro M."/>
            <person name="Sun H."/>
            <person name="Tritt A."/>
            <person name="Yoshinaga Y."/>
            <person name="Zwiers L.-H."/>
            <person name="Turgeon B."/>
            <person name="Goodwin S."/>
            <person name="Spatafora J."/>
            <person name="Crous P."/>
            <person name="Grigoriev I."/>
        </authorList>
    </citation>
    <scope>NUCLEOTIDE SEQUENCE</scope>
    <source>
        <strain evidence="7">CBS 675.92</strain>
    </source>
</reference>
<evidence type="ECO:0000256" key="1">
    <source>
        <dbReference type="ARBA" id="ARBA00001974"/>
    </source>
</evidence>
<dbReference type="InterPro" id="IPR050493">
    <property type="entry name" value="FAD-dep_Monooxygenase_BioMet"/>
</dbReference>
<evidence type="ECO:0000259" key="6">
    <source>
        <dbReference type="Pfam" id="PF00890"/>
    </source>
</evidence>
<name>A0A6A5U9V7_9PLEO</name>
<accession>A0A6A5U9V7</accession>
<feature type="domain" description="FAD-dependent oxidoreductase 2 FAD-binding" evidence="6">
    <location>
        <begin position="26"/>
        <end position="58"/>
    </location>
</feature>
<dbReference type="Pfam" id="PF00890">
    <property type="entry name" value="FAD_binding_2"/>
    <property type="match status" value="1"/>
</dbReference>
<dbReference type="InterPro" id="IPR036188">
    <property type="entry name" value="FAD/NAD-bd_sf"/>
</dbReference>
<evidence type="ECO:0000256" key="4">
    <source>
        <dbReference type="ARBA" id="ARBA00023002"/>
    </source>
</evidence>
<dbReference type="PANTHER" id="PTHR13789">
    <property type="entry name" value="MONOOXYGENASE"/>
    <property type="match status" value="1"/>
</dbReference>
<comment type="similarity">
    <text evidence="2">Belongs to the paxM FAD-dependent monooxygenase family.</text>
</comment>
<dbReference type="AlphaFoldDB" id="A0A6A5U9V7"/>
<keyword evidence="5" id="KW-0503">Monooxygenase</keyword>
<keyword evidence="8" id="KW-1185">Reference proteome</keyword>
<evidence type="ECO:0000256" key="5">
    <source>
        <dbReference type="ARBA" id="ARBA00023033"/>
    </source>
</evidence>
<dbReference type="Gene3D" id="3.50.50.60">
    <property type="entry name" value="FAD/NAD(P)-binding domain"/>
    <property type="match status" value="1"/>
</dbReference>
<sequence length="493" mass="55617">MPHALTNRDSTMESKPVGSYPPIGIDVLIVGTGLGGLSAALECKRKGHNVRVLERNADINVAGDMYFMGLSGTRWFKHWPEIQKEYHDISLHNAWIETYKHSGEIMITPKKVSERLRAAGLDPNLAPGEFQMRPLVYKMFVNAVEKVGIQVEFNRKVVDYFEDEARGKGGCVLEDGTKYEADVVIAADGVGSKSQKLVGGQVRAESSGRAMWRAAFPKVHLNKNPEVKEFFKMQPGDEPIVRTFLGPSTYALTLSREDVMVWIMNHDVTGSEEENWNHTIDAEEVLKGIDDLPGKWCNIFKELVKITPPNTIVNFPLFWRNPQPNWASPGARVIQVGDCAHSYLPSSGNGATQAIEDSISLASCLQLGGKENIPQSVRAHIRFRFVRNACAQKMGLYNAELLQSTDWDKVKLDPRRAAPKHPKWIWEHDPEAYVYENYDKAVESMKKGVPMEDEDGFEPNYPKGYRYEAWDIHKIMEDMRNGVSLELKPGNWD</sequence>
<proteinExistence type="inferred from homology"/>
<gene>
    <name evidence="7" type="ORF">CC80DRAFT_437678</name>
</gene>
<keyword evidence="4" id="KW-0560">Oxidoreductase</keyword>
<dbReference type="Proteomes" id="UP000800035">
    <property type="component" value="Unassembled WGS sequence"/>
</dbReference>
<dbReference type="EMBL" id="ML976982">
    <property type="protein sequence ID" value="KAF1960612.1"/>
    <property type="molecule type" value="Genomic_DNA"/>
</dbReference>
<evidence type="ECO:0000256" key="3">
    <source>
        <dbReference type="ARBA" id="ARBA00022630"/>
    </source>
</evidence>